<dbReference type="PROSITE" id="PS00624">
    <property type="entry name" value="GMC_OXRED_2"/>
    <property type="match status" value="1"/>
</dbReference>
<dbReference type="PANTHER" id="PTHR11552">
    <property type="entry name" value="GLUCOSE-METHANOL-CHOLINE GMC OXIDOREDUCTASE"/>
    <property type="match status" value="1"/>
</dbReference>
<dbReference type="SUPFAM" id="SSF51905">
    <property type="entry name" value="FAD/NAD(P)-binding domain"/>
    <property type="match status" value="1"/>
</dbReference>
<feature type="binding site" evidence="3">
    <location>
        <position position="131"/>
    </location>
    <ligand>
        <name>FAD</name>
        <dbReference type="ChEBI" id="CHEBI:57692"/>
    </ligand>
</feature>
<name>A0A0P1BKN1_9BASI</name>
<dbReference type="OrthoDB" id="269227at2759"/>
<evidence type="ECO:0000256" key="1">
    <source>
        <dbReference type="ARBA" id="ARBA00001974"/>
    </source>
</evidence>
<keyword evidence="7" id="KW-1185">Reference proteome</keyword>
<dbReference type="GO" id="GO:0016614">
    <property type="term" value="F:oxidoreductase activity, acting on CH-OH group of donors"/>
    <property type="evidence" value="ECO:0007669"/>
    <property type="project" value="InterPro"/>
</dbReference>
<dbReference type="InterPro" id="IPR000172">
    <property type="entry name" value="GMC_OxRdtase_N"/>
</dbReference>
<organism evidence="6 7">
    <name type="scientific">Ceraceosorus bombacis</name>
    <dbReference type="NCBI Taxonomy" id="401625"/>
    <lineage>
        <taxon>Eukaryota</taxon>
        <taxon>Fungi</taxon>
        <taxon>Dikarya</taxon>
        <taxon>Basidiomycota</taxon>
        <taxon>Ustilaginomycotina</taxon>
        <taxon>Exobasidiomycetes</taxon>
        <taxon>Ceraceosorales</taxon>
        <taxon>Ceraceosoraceae</taxon>
        <taxon>Ceraceosorus</taxon>
    </lineage>
</organism>
<dbReference type="GO" id="GO:0050660">
    <property type="term" value="F:flavin adenine dinucleotide binding"/>
    <property type="evidence" value="ECO:0007669"/>
    <property type="project" value="InterPro"/>
</dbReference>
<dbReference type="SUPFAM" id="SSF54373">
    <property type="entry name" value="FAD-linked reductases, C-terminal domain"/>
    <property type="match status" value="1"/>
</dbReference>
<dbReference type="Pfam" id="PF00732">
    <property type="entry name" value="GMC_oxred_N"/>
    <property type="match status" value="1"/>
</dbReference>
<dbReference type="PANTHER" id="PTHR11552:SF152">
    <property type="entry name" value="OXIDASE (CODA), PUTATIVE (AFU_ORTHOLOGUE AFUA_8G04090)-RELATED"/>
    <property type="match status" value="1"/>
</dbReference>
<dbReference type="Gene3D" id="3.50.50.60">
    <property type="entry name" value="FAD/NAD(P)-binding domain"/>
    <property type="match status" value="1"/>
</dbReference>
<dbReference type="Gene3D" id="3.30.410.40">
    <property type="match status" value="1"/>
</dbReference>
<reference evidence="6 7" key="1">
    <citation type="submission" date="2014-09" db="EMBL/GenBank/DDBJ databases">
        <authorList>
            <person name="Magalhaes I.L.F."/>
            <person name="Oliveira U."/>
            <person name="Santos F.R."/>
            <person name="Vidigal T.H.D.A."/>
            <person name="Brescovit A.D."/>
            <person name="Santos A.J."/>
        </authorList>
    </citation>
    <scope>NUCLEOTIDE SEQUENCE [LARGE SCALE GENOMIC DNA]</scope>
</reference>
<dbReference type="EMBL" id="CCYA01000318">
    <property type="protein sequence ID" value="CEH16525.1"/>
    <property type="molecule type" value="Genomic_DNA"/>
</dbReference>
<comment type="similarity">
    <text evidence="2">Belongs to the GMC oxidoreductase family.</text>
</comment>
<dbReference type="Proteomes" id="UP000054845">
    <property type="component" value="Unassembled WGS sequence"/>
</dbReference>
<dbReference type="STRING" id="401625.A0A0P1BKN1"/>
<evidence type="ECO:0000256" key="2">
    <source>
        <dbReference type="ARBA" id="ARBA00010790"/>
    </source>
</evidence>
<sequence>MTGVHPKNDQGAVHGQTIEPAPKVGSTSKAAPTARERLASLASHLLPQGQTEFDYVIVGGGTAGAVLANRLTQDSGATVAVIEGGPSDVGLDVVLDLSRWLELLGSELDYDYPTTEQPRGNSHIRHSRARVLGGCSSHNTLISFRPFNEDLDLWAKEFGCPSWDSKTIQPYGDRLKLNTLPVAHQQRNNVVRDWVSAASSATGAPVIDDFNAQIVHKGGFSSGVGFFNISYDPHNGQRSSASTAYLHPIMPHSPQRRNNLHLFLETWARHLVWDEHDSLRARGVAVRTKYGLEKTITARREVILAAGAIDTPRLLLLSGVGPKAELENVGVPVHHDLPGVGENLVDHPESIWMAETRHTPPETVMSSDAGLFLRIFPSSAEPWKAMEQEMSKIPDLMFHIYQVPFADNTERMGYERPKNAICMTPNIPRSQAKGKLSLASNNPAEKPLLNFRYFEDANDYDAKVLVQGIHLARKIANSAPFSQHIVKEVAPGPNVETDEEISEYARRAAHTVYHPAGTCRMGTPSTTDPLVVVNEADLRVVGLKGLRVCDASLMPLLPTVNPMITVLMMAERASDLINNDAWLQGYRKTTWIWTREV</sequence>
<evidence type="ECO:0000259" key="5">
    <source>
        <dbReference type="PROSITE" id="PS00624"/>
    </source>
</evidence>
<keyword evidence="3" id="KW-0274">FAD</keyword>
<dbReference type="AlphaFoldDB" id="A0A0P1BKN1"/>
<comment type="cofactor">
    <cofactor evidence="1 3">
        <name>FAD</name>
        <dbReference type="ChEBI" id="CHEBI:57692"/>
    </cofactor>
</comment>
<feature type="domain" description="Glucose-methanol-choline oxidoreductase N-terminal" evidence="5">
    <location>
        <begin position="307"/>
        <end position="321"/>
    </location>
</feature>
<dbReference type="PIRSF" id="PIRSF000137">
    <property type="entry name" value="Alcohol_oxidase"/>
    <property type="match status" value="1"/>
</dbReference>
<keyword evidence="3" id="KW-0285">Flavoprotein</keyword>
<evidence type="ECO:0000256" key="3">
    <source>
        <dbReference type="PIRSR" id="PIRSR000137-2"/>
    </source>
</evidence>
<dbReference type="InterPro" id="IPR012132">
    <property type="entry name" value="GMC_OxRdtase"/>
</dbReference>
<dbReference type="InterPro" id="IPR007867">
    <property type="entry name" value="GMC_OxRtase_C"/>
</dbReference>
<feature type="region of interest" description="Disordered" evidence="4">
    <location>
        <begin position="1"/>
        <end position="33"/>
    </location>
</feature>
<protein>
    <submittedName>
        <fullName evidence="6">Oxidoreductase</fullName>
    </submittedName>
</protein>
<dbReference type="Pfam" id="PF05199">
    <property type="entry name" value="GMC_oxred_C"/>
    <property type="match status" value="1"/>
</dbReference>
<accession>A0A0P1BKN1</accession>
<evidence type="ECO:0000313" key="6">
    <source>
        <dbReference type="EMBL" id="CEH16525.1"/>
    </source>
</evidence>
<proteinExistence type="inferred from homology"/>
<dbReference type="InterPro" id="IPR036188">
    <property type="entry name" value="FAD/NAD-bd_sf"/>
</dbReference>
<evidence type="ECO:0000256" key="4">
    <source>
        <dbReference type="SAM" id="MobiDB-lite"/>
    </source>
</evidence>
<evidence type="ECO:0000313" key="7">
    <source>
        <dbReference type="Proteomes" id="UP000054845"/>
    </source>
</evidence>